<dbReference type="PANTHER" id="PTHR10815:SF5">
    <property type="entry name" value="METHYLATED-DNA--PROTEIN-CYSTEINE METHYLTRANSFERASE"/>
    <property type="match status" value="1"/>
</dbReference>
<dbReference type="Gene3D" id="1.10.10.10">
    <property type="entry name" value="Winged helix-like DNA-binding domain superfamily/Winged helix DNA-binding domain"/>
    <property type="match status" value="1"/>
</dbReference>
<dbReference type="PANTHER" id="PTHR10815">
    <property type="entry name" value="METHYLATED-DNA--PROTEIN-CYSTEINE METHYLTRANSFERASE"/>
    <property type="match status" value="1"/>
</dbReference>
<dbReference type="InterPro" id="IPR001497">
    <property type="entry name" value="MethylDNA_cys_MeTrfase_AS"/>
</dbReference>
<feature type="active site" description="Nucleophile; methyl group acceptor" evidence="9">
    <location>
        <position position="120"/>
    </location>
</feature>
<comment type="miscellaneous">
    <text evidence="9">This enzyme catalyzes only one turnover and therefore is not strictly catalytic. According to one definition, an enzyme is a biocatalyst that acts repeatedly and over many reaction cycles.</text>
</comment>
<feature type="domain" description="Methylguanine DNA methyltransferase ribonuclease-like" evidence="11">
    <location>
        <begin position="8"/>
        <end position="65"/>
    </location>
</feature>
<dbReference type="SUPFAM" id="SSF46767">
    <property type="entry name" value="Methylated DNA-protein cysteine methyltransferase, C-terminal domain"/>
    <property type="match status" value="1"/>
</dbReference>
<dbReference type="PROSITE" id="PS00374">
    <property type="entry name" value="MGMT"/>
    <property type="match status" value="1"/>
</dbReference>
<evidence type="ECO:0000256" key="1">
    <source>
        <dbReference type="ARBA" id="ARBA00001286"/>
    </source>
</evidence>
<dbReference type="InterPro" id="IPR036388">
    <property type="entry name" value="WH-like_DNA-bd_sf"/>
</dbReference>
<comment type="function">
    <text evidence="9">Involved in the cellular defense against the biological effects of O6-methylguanine (O6-MeG) and O4-methylthymine (O4-MeT) in DNA. Repairs the methylated nucleobase in DNA by stoichiometrically transferring the methyl group to a cysteine residue in the enzyme. This is a suicide reaction: the enzyme is irreversibly inactivated.</text>
</comment>
<keyword evidence="3 9" id="KW-0963">Cytoplasm</keyword>
<evidence type="ECO:0000256" key="7">
    <source>
        <dbReference type="ARBA" id="ARBA00023204"/>
    </source>
</evidence>
<comment type="caution">
    <text evidence="12">The sequence shown here is derived from an EMBL/GenBank/DDBJ whole genome shotgun (WGS) entry which is preliminary data.</text>
</comment>
<dbReference type="InterPro" id="IPR014048">
    <property type="entry name" value="MethylDNA_cys_MeTrfase_DNA-bd"/>
</dbReference>
<evidence type="ECO:0000259" key="10">
    <source>
        <dbReference type="Pfam" id="PF01035"/>
    </source>
</evidence>
<sequence>METTSFCGTPVGRIGITDDGRAVTRVFFSSQMEEGVESALARKTYDQLMEYFEGRRRAFTIPLDPKGTVFQRRVWKALGEIPYGETRSYKQIAEQIGHPKAYRAVGLANNRNPIAILIPCHRVIGSNGTLVGYAGGLSVKERLLQLEAGDRMQGKDGKALRFEDEA</sequence>
<dbReference type="AlphaFoldDB" id="A0A926DWV7"/>
<dbReference type="GO" id="GO:0003908">
    <property type="term" value="F:methylated-DNA-[protein]-cysteine S-methyltransferase activity"/>
    <property type="evidence" value="ECO:0007669"/>
    <property type="project" value="UniProtKB-UniRule"/>
</dbReference>
<evidence type="ECO:0000259" key="11">
    <source>
        <dbReference type="Pfam" id="PF02870"/>
    </source>
</evidence>
<evidence type="ECO:0000256" key="4">
    <source>
        <dbReference type="ARBA" id="ARBA00022603"/>
    </source>
</evidence>
<evidence type="ECO:0000256" key="8">
    <source>
        <dbReference type="ARBA" id="ARBA00049348"/>
    </source>
</evidence>
<dbReference type="RefSeq" id="WP_177714694.1">
    <property type="nucleotide sequence ID" value="NZ_JACRSQ010000047.1"/>
</dbReference>
<keyword evidence="5 9" id="KW-0808">Transferase</keyword>
<dbReference type="FunFam" id="1.10.10.10:FF:000214">
    <property type="entry name" value="Methylated-DNA--protein-cysteine methyltransferase"/>
    <property type="match status" value="1"/>
</dbReference>
<dbReference type="Pfam" id="PF01035">
    <property type="entry name" value="DNA_binding_1"/>
    <property type="match status" value="1"/>
</dbReference>
<comment type="catalytic activity">
    <reaction evidence="1 9">
        <text>a 4-O-methyl-thymidine in DNA + L-cysteinyl-[protein] = a thymidine in DNA + S-methyl-L-cysteinyl-[protein]</text>
        <dbReference type="Rhea" id="RHEA:53428"/>
        <dbReference type="Rhea" id="RHEA-COMP:10131"/>
        <dbReference type="Rhea" id="RHEA-COMP:10132"/>
        <dbReference type="Rhea" id="RHEA-COMP:13555"/>
        <dbReference type="Rhea" id="RHEA-COMP:13556"/>
        <dbReference type="ChEBI" id="CHEBI:29950"/>
        <dbReference type="ChEBI" id="CHEBI:82612"/>
        <dbReference type="ChEBI" id="CHEBI:137386"/>
        <dbReference type="ChEBI" id="CHEBI:137387"/>
        <dbReference type="EC" id="2.1.1.63"/>
    </reaction>
</comment>
<dbReference type="GO" id="GO:0005737">
    <property type="term" value="C:cytoplasm"/>
    <property type="evidence" value="ECO:0007669"/>
    <property type="project" value="UniProtKB-SubCell"/>
</dbReference>
<comment type="catalytic activity">
    <reaction evidence="8 9">
        <text>a 6-O-methyl-2'-deoxyguanosine in DNA + L-cysteinyl-[protein] = S-methyl-L-cysteinyl-[protein] + a 2'-deoxyguanosine in DNA</text>
        <dbReference type="Rhea" id="RHEA:24000"/>
        <dbReference type="Rhea" id="RHEA-COMP:10131"/>
        <dbReference type="Rhea" id="RHEA-COMP:10132"/>
        <dbReference type="Rhea" id="RHEA-COMP:11367"/>
        <dbReference type="Rhea" id="RHEA-COMP:11368"/>
        <dbReference type="ChEBI" id="CHEBI:29950"/>
        <dbReference type="ChEBI" id="CHEBI:82612"/>
        <dbReference type="ChEBI" id="CHEBI:85445"/>
        <dbReference type="ChEBI" id="CHEBI:85448"/>
        <dbReference type="EC" id="2.1.1.63"/>
    </reaction>
</comment>
<dbReference type="SUPFAM" id="SSF53155">
    <property type="entry name" value="Methylated DNA-protein cysteine methyltransferase domain"/>
    <property type="match status" value="1"/>
</dbReference>
<keyword evidence="7 9" id="KW-0234">DNA repair</keyword>
<evidence type="ECO:0000256" key="9">
    <source>
        <dbReference type="HAMAP-Rule" id="MF_00772"/>
    </source>
</evidence>
<evidence type="ECO:0000256" key="5">
    <source>
        <dbReference type="ARBA" id="ARBA00022679"/>
    </source>
</evidence>
<dbReference type="GO" id="GO:0032259">
    <property type="term" value="P:methylation"/>
    <property type="evidence" value="ECO:0007669"/>
    <property type="project" value="UniProtKB-KW"/>
</dbReference>
<proteinExistence type="inferred from homology"/>
<dbReference type="InterPro" id="IPR008332">
    <property type="entry name" value="MethylG_MeTrfase_N"/>
</dbReference>
<dbReference type="EC" id="2.1.1.63" evidence="9"/>
<comment type="subcellular location">
    <subcellularLocation>
        <location evidence="9">Cytoplasm</location>
    </subcellularLocation>
</comment>
<dbReference type="InterPro" id="IPR023546">
    <property type="entry name" value="MGMT"/>
</dbReference>
<evidence type="ECO:0000313" key="13">
    <source>
        <dbReference type="Proteomes" id="UP000657006"/>
    </source>
</evidence>
<gene>
    <name evidence="12" type="ORF">H8730_16415</name>
</gene>
<dbReference type="InterPro" id="IPR036217">
    <property type="entry name" value="MethylDNA_cys_MeTrfase_DNAb"/>
</dbReference>
<dbReference type="InterPro" id="IPR036631">
    <property type="entry name" value="MGMT_N_sf"/>
</dbReference>
<dbReference type="Pfam" id="PF02870">
    <property type="entry name" value="Methyltransf_1N"/>
    <property type="match status" value="1"/>
</dbReference>
<feature type="domain" description="Methylated-DNA-[protein]-cysteine S-methyltransferase DNA binding" evidence="10">
    <location>
        <begin position="70"/>
        <end position="148"/>
    </location>
</feature>
<name>A0A926DWV7_9FIRM</name>
<dbReference type="Gene3D" id="3.30.160.70">
    <property type="entry name" value="Methylated DNA-protein cysteine methyltransferase domain"/>
    <property type="match status" value="1"/>
</dbReference>
<reference evidence="12" key="1">
    <citation type="submission" date="2020-08" db="EMBL/GenBank/DDBJ databases">
        <title>Genome public.</title>
        <authorList>
            <person name="Liu C."/>
            <person name="Sun Q."/>
        </authorList>
    </citation>
    <scope>NUCLEOTIDE SEQUENCE</scope>
    <source>
        <strain evidence="12">NSJ-32</strain>
    </source>
</reference>
<accession>A0A926DWV7</accession>
<organism evidence="12 13">
    <name type="scientific">Bianquea renquensis</name>
    <dbReference type="NCBI Taxonomy" id="2763661"/>
    <lineage>
        <taxon>Bacteria</taxon>
        <taxon>Bacillati</taxon>
        <taxon>Bacillota</taxon>
        <taxon>Clostridia</taxon>
        <taxon>Eubacteriales</taxon>
        <taxon>Bianqueaceae</taxon>
        <taxon>Bianquea</taxon>
    </lineage>
</organism>
<evidence type="ECO:0000256" key="6">
    <source>
        <dbReference type="ARBA" id="ARBA00022763"/>
    </source>
</evidence>
<dbReference type="NCBIfam" id="TIGR00589">
    <property type="entry name" value="ogt"/>
    <property type="match status" value="1"/>
</dbReference>
<dbReference type="Proteomes" id="UP000657006">
    <property type="component" value="Unassembled WGS sequence"/>
</dbReference>
<protein>
    <recommendedName>
        <fullName evidence="9">Methylated-DNA--protein-cysteine methyltransferase</fullName>
        <ecNumber evidence="9">2.1.1.63</ecNumber>
    </recommendedName>
    <alternativeName>
        <fullName evidence="9">6-O-methylguanine-DNA methyltransferase</fullName>
        <shortName evidence="9">MGMT</shortName>
    </alternativeName>
    <alternativeName>
        <fullName evidence="9">O-6-methylguanine-DNA-alkyltransferase</fullName>
    </alternativeName>
</protein>
<evidence type="ECO:0000313" key="12">
    <source>
        <dbReference type="EMBL" id="MBC8545124.1"/>
    </source>
</evidence>
<evidence type="ECO:0000256" key="2">
    <source>
        <dbReference type="ARBA" id="ARBA00008711"/>
    </source>
</evidence>
<keyword evidence="4 9" id="KW-0489">Methyltransferase</keyword>
<dbReference type="EMBL" id="JACRSQ010000047">
    <property type="protein sequence ID" value="MBC8545124.1"/>
    <property type="molecule type" value="Genomic_DNA"/>
</dbReference>
<dbReference type="HAMAP" id="MF_00772">
    <property type="entry name" value="OGT"/>
    <property type="match status" value="1"/>
</dbReference>
<keyword evidence="13" id="KW-1185">Reference proteome</keyword>
<dbReference type="CDD" id="cd06445">
    <property type="entry name" value="ATase"/>
    <property type="match status" value="1"/>
</dbReference>
<comment type="similarity">
    <text evidence="2 9">Belongs to the MGMT family.</text>
</comment>
<evidence type="ECO:0000256" key="3">
    <source>
        <dbReference type="ARBA" id="ARBA00022490"/>
    </source>
</evidence>
<dbReference type="GO" id="GO:0006307">
    <property type="term" value="P:DNA alkylation repair"/>
    <property type="evidence" value="ECO:0007669"/>
    <property type="project" value="UniProtKB-UniRule"/>
</dbReference>
<keyword evidence="6 9" id="KW-0227">DNA damage</keyword>